<dbReference type="InterPro" id="IPR036162">
    <property type="entry name" value="Resolvase-like_N_sf"/>
</dbReference>
<dbReference type="PROSITE" id="PS51736">
    <property type="entry name" value="RECOMBINASES_3"/>
    <property type="match status" value="1"/>
</dbReference>
<dbReference type="PANTHER" id="PTHR30461">
    <property type="entry name" value="DNA-INVERTASE FROM LAMBDOID PROPHAGE"/>
    <property type="match status" value="1"/>
</dbReference>
<evidence type="ECO:0008006" key="6">
    <source>
        <dbReference type="Google" id="ProtNLM"/>
    </source>
</evidence>
<dbReference type="InterPro" id="IPR038109">
    <property type="entry name" value="DNA_bind_recomb_sf"/>
</dbReference>
<dbReference type="GO" id="GO:0003677">
    <property type="term" value="F:DNA binding"/>
    <property type="evidence" value="ECO:0007669"/>
    <property type="project" value="InterPro"/>
</dbReference>
<protein>
    <recommendedName>
        <fullName evidence="6">Recombinase family protein</fullName>
    </recommendedName>
</protein>
<dbReference type="InterPro" id="IPR050639">
    <property type="entry name" value="SSR_resolvase"/>
</dbReference>
<evidence type="ECO:0000256" key="1">
    <source>
        <dbReference type="SAM" id="Coils"/>
    </source>
</evidence>
<name>A0A1V9GAK1_9BACT</name>
<evidence type="ECO:0000259" key="2">
    <source>
        <dbReference type="PROSITE" id="PS51736"/>
    </source>
</evidence>
<accession>A0A1V9GAK1</accession>
<evidence type="ECO:0000259" key="3">
    <source>
        <dbReference type="PROSITE" id="PS51737"/>
    </source>
</evidence>
<dbReference type="GO" id="GO:0000150">
    <property type="term" value="F:DNA strand exchange activity"/>
    <property type="evidence" value="ECO:0007669"/>
    <property type="project" value="InterPro"/>
</dbReference>
<dbReference type="Gene3D" id="3.40.50.1390">
    <property type="entry name" value="Resolvase, N-terminal catalytic domain"/>
    <property type="match status" value="1"/>
</dbReference>
<dbReference type="InterPro" id="IPR011109">
    <property type="entry name" value="DNA_bind_recombinase_dom"/>
</dbReference>
<feature type="domain" description="Resolvase/invertase-type recombinase catalytic" evidence="2">
    <location>
        <begin position="6"/>
        <end position="153"/>
    </location>
</feature>
<feature type="coiled-coil region" evidence="1">
    <location>
        <begin position="350"/>
        <end position="388"/>
    </location>
</feature>
<dbReference type="PANTHER" id="PTHR30461:SF23">
    <property type="entry name" value="DNA RECOMBINASE-RELATED"/>
    <property type="match status" value="1"/>
</dbReference>
<dbReference type="STRING" id="550983.A4R26_11570"/>
<sequence>MESKKSVGIWIRVSTEDQAQGESPQHHEQRARWYCEAKGWTVATVYHLEAVSGKSVMEHPEAKRMQKDIKEGFITGLVFSKLARLARSTKELLAFSEYFQEHNADLISLQESIDTSTPAGRLFYTIIAAMAQWEREEIASRVAASVPVRAKMGKTLGGTAQYGYRWEGEKNAKRLVIHEEEAAVRRLMFEIFLQCKRKKTTAKELNKRGLLTRNGSKWTDNSVDRLLRDPMAKGMRRANYTKSTGNKKHWELKPQDEWVFVDCPAIVSEDIWDKCNNYLNAQAQNRKPLGRKTIFLLAGFVTCHCGRKMYIYHNHPVYSCRQCKNRVPMDVVDNAFHQMLEEYLLTDGDVAKYLAQSERLMAEKQALLANSLAESKKLKRQMEDLEDMRLKREITSDRFLVRYKPIEEQVAGLDTTIAELEAAIASINVQRMSSDLVMQEAKKLHEQWPTLQFEQRRTIVETITESIVVEKDEVTVCFSHLPAPHLSENAGTRRRDYRGS</sequence>
<reference evidence="5" key="1">
    <citation type="submission" date="2016-04" db="EMBL/GenBank/DDBJ databases">
        <authorList>
            <person name="Chen L."/>
            <person name="Zhuang W."/>
            <person name="Wang G."/>
        </authorList>
    </citation>
    <scope>NUCLEOTIDE SEQUENCE [LARGE SCALE GENOMIC DNA]</scope>
    <source>
        <strain evidence="5">208</strain>
    </source>
</reference>
<feature type="domain" description="Recombinase" evidence="3">
    <location>
        <begin position="161"/>
        <end position="285"/>
    </location>
</feature>
<comment type="caution">
    <text evidence="4">The sequence shown here is derived from an EMBL/GenBank/DDBJ whole genome shotgun (WGS) entry which is preliminary data.</text>
</comment>
<gene>
    <name evidence="4" type="ORF">A4R26_11570</name>
</gene>
<dbReference type="Proteomes" id="UP000192276">
    <property type="component" value="Unassembled WGS sequence"/>
</dbReference>
<dbReference type="RefSeq" id="WP_081160939.1">
    <property type="nucleotide sequence ID" value="NZ_LWBP01000013.1"/>
</dbReference>
<proteinExistence type="predicted"/>
<keyword evidence="5" id="KW-1185">Reference proteome</keyword>
<dbReference type="CDD" id="cd00338">
    <property type="entry name" value="Ser_Recombinase"/>
    <property type="match status" value="1"/>
</dbReference>
<dbReference type="OrthoDB" id="9797501at2"/>
<dbReference type="Gene3D" id="3.90.1750.20">
    <property type="entry name" value="Putative Large Serine Recombinase, Chain B, Domain 2"/>
    <property type="match status" value="1"/>
</dbReference>
<keyword evidence="1" id="KW-0175">Coiled coil</keyword>
<organism evidence="4 5">
    <name type="scientific">Niastella populi</name>
    <dbReference type="NCBI Taxonomy" id="550983"/>
    <lineage>
        <taxon>Bacteria</taxon>
        <taxon>Pseudomonadati</taxon>
        <taxon>Bacteroidota</taxon>
        <taxon>Chitinophagia</taxon>
        <taxon>Chitinophagales</taxon>
        <taxon>Chitinophagaceae</taxon>
        <taxon>Niastella</taxon>
    </lineage>
</organism>
<dbReference type="PROSITE" id="PS51737">
    <property type="entry name" value="RECOMBINASE_DNA_BIND"/>
    <property type="match status" value="1"/>
</dbReference>
<dbReference type="InterPro" id="IPR006119">
    <property type="entry name" value="Resolv_N"/>
</dbReference>
<evidence type="ECO:0000313" key="5">
    <source>
        <dbReference type="Proteomes" id="UP000192276"/>
    </source>
</evidence>
<evidence type="ECO:0000313" key="4">
    <source>
        <dbReference type="EMBL" id="OQP67695.1"/>
    </source>
</evidence>
<dbReference type="AlphaFoldDB" id="A0A1V9GAK1"/>
<dbReference type="SMART" id="SM00857">
    <property type="entry name" value="Resolvase"/>
    <property type="match status" value="1"/>
</dbReference>
<dbReference type="EMBL" id="LWBP01000013">
    <property type="protein sequence ID" value="OQP67695.1"/>
    <property type="molecule type" value="Genomic_DNA"/>
</dbReference>
<dbReference type="Pfam" id="PF00239">
    <property type="entry name" value="Resolvase"/>
    <property type="match status" value="1"/>
</dbReference>
<dbReference type="SUPFAM" id="SSF53041">
    <property type="entry name" value="Resolvase-like"/>
    <property type="match status" value="1"/>
</dbReference>
<dbReference type="Pfam" id="PF07508">
    <property type="entry name" value="Recombinase"/>
    <property type="match status" value="1"/>
</dbReference>